<protein>
    <submittedName>
        <fullName evidence="1">Uncharacterized protein</fullName>
    </submittedName>
</protein>
<sequence>MTIFCSTPPSPVWQIAVCIKSRYDGCFIQTIHRRSKMLFKSLLIAVVCSTVLAESEVDFPVQETARFLALQVTKTTVQIVTATVEVTKQSLCASLVDVTGSCQRRKRGTDKPVILSFDNEDIDLYHPSPVQQVEATPAVDLDAPGRVEILESSSETPVEVDIVGLQSECYGRRFGIVSALASGVASVLPSVSADLASSLTSVLNLTLRFKTTLTATVTVTNTVTDGSKAFVVSLCTPSPFLYATC</sequence>
<comment type="caution">
    <text evidence="1">The sequence shown here is derived from an EMBL/GenBank/DDBJ whole genome shotgun (WGS) entry which is preliminary data.</text>
</comment>
<dbReference type="AlphaFoldDB" id="A0AAD5PXH3"/>
<dbReference type="Proteomes" id="UP000820818">
    <property type="component" value="Linkage Group LG2"/>
</dbReference>
<gene>
    <name evidence="1" type="ORF">GHT06_011075</name>
</gene>
<evidence type="ECO:0000313" key="1">
    <source>
        <dbReference type="EMBL" id="KAI9563611.1"/>
    </source>
</evidence>
<name>A0AAD5PXH3_9CRUS</name>
<proteinExistence type="predicted"/>
<organism evidence="1 2">
    <name type="scientific">Daphnia sinensis</name>
    <dbReference type="NCBI Taxonomy" id="1820382"/>
    <lineage>
        <taxon>Eukaryota</taxon>
        <taxon>Metazoa</taxon>
        <taxon>Ecdysozoa</taxon>
        <taxon>Arthropoda</taxon>
        <taxon>Crustacea</taxon>
        <taxon>Branchiopoda</taxon>
        <taxon>Diplostraca</taxon>
        <taxon>Cladocera</taxon>
        <taxon>Anomopoda</taxon>
        <taxon>Daphniidae</taxon>
        <taxon>Daphnia</taxon>
        <taxon>Daphnia similis group</taxon>
    </lineage>
</organism>
<dbReference type="EMBL" id="WJBH02000002">
    <property type="protein sequence ID" value="KAI9563611.1"/>
    <property type="molecule type" value="Genomic_DNA"/>
</dbReference>
<accession>A0AAD5PXH3</accession>
<evidence type="ECO:0000313" key="2">
    <source>
        <dbReference type="Proteomes" id="UP000820818"/>
    </source>
</evidence>
<keyword evidence="2" id="KW-1185">Reference proteome</keyword>
<reference evidence="1 2" key="1">
    <citation type="submission" date="2022-05" db="EMBL/GenBank/DDBJ databases">
        <title>A multi-omics perspective on studying reproductive biology in Daphnia sinensis.</title>
        <authorList>
            <person name="Jia J."/>
        </authorList>
    </citation>
    <scope>NUCLEOTIDE SEQUENCE [LARGE SCALE GENOMIC DNA]</scope>
    <source>
        <strain evidence="1 2">WSL</strain>
    </source>
</reference>